<organism evidence="3 4">
    <name type="scientific">Natronospira elongata</name>
    <dbReference type="NCBI Taxonomy" id="3110268"/>
    <lineage>
        <taxon>Bacteria</taxon>
        <taxon>Pseudomonadati</taxon>
        <taxon>Pseudomonadota</taxon>
        <taxon>Gammaproteobacteria</taxon>
        <taxon>Natronospirales</taxon>
        <taxon>Natronospiraceae</taxon>
        <taxon>Natronospira</taxon>
    </lineage>
</organism>
<sequence length="188" mass="21611">MPRINLLPWREEARREKQKEFGTQLGGAAILGGLLLFYAHHTVGGWIDHQQSRNDRIQSEIRQLEEKIAEIEDLQETKDRLLARMQIIEELQKSRPDGVRLFDDLVRTLPSGVYLTEVTQSGANLTIRGVAESQARVSAYMRNIDQADWLAQPRLQVIERDRPRRDGEGRLRTFTIRAVQVTPGTEDN</sequence>
<protein>
    <submittedName>
        <fullName evidence="3">PilN domain-containing protein</fullName>
    </submittedName>
</protein>
<evidence type="ECO:0000313" key="3">
    <source>
        <dbReference type="EMBL" id="MEA5445752.1"/>
    </source>
</evidence>
<name>A0AAP6MMC1_9GAMM</name>
<accession>A0AAP6MMC1</accession>
<dbReference type="AlphaFoldDB" id="A0AAP6MMC1"/>
<dbReference type="GO" id="GO:0043107">
    <property type="term" value="P:type IV pilus-dependent motility"/>
    <property type="evidence" value="ECO:0007669"/>
    <property type="project" value="TreeGrafter"/>
</dbReference>
<dbReference type="PANTHER" id="PTHR40278">
    <property type="entry name" value="DNA UTILIZATION PROTEIN HOFN"/>
    <property type="match status" value="1"/>
</dbReference>
<keyword evidence="2" id="KW-0472">Membrane</keyword>
<dbReference type="PANTHER" id="PTHR40278:SF2">
    <property type="entry name" value="TYPE IV PILUS INNER MEMBRANE COMPONENT PILN"/>
    <property type="match status" value="1"/>
</dbReference>
<keyword evidence="2" id="KW-0812">Transmembrane</keyword>
<dbReference type="RefSeq" id="WP_346051496.1">
    <property type="nucleotide sequence ID" value="NZ_JAYGII010000014.1"/>
</dbReference>
<dbReference type="Pfam" id="PF05137">
    <property type="entry name" value="PilN"/>
    <property type="match status" value="1"/>
</dbReference>
<dbReference type="EMBL" id="JAYGII010000014">
    <property type="protein sequence ID" value="MEA5445752.1"/>
    <property type="molecule type" value="Genomic_DNA"/>
</dbReference>
<dbReference type="Proteomes" id="UP001302316">
    <property type="component" value="Unassembled WGS sequence"/>
</dbReference>
<keyword evidence="1" id="KW-0175">Coiled coil</keyword>
<feature type="coiled-coil region" evidence="1">
    <location>
        <begin position="47"/>
        <end position="91"/>
    </location>
</feature>
<keyword evidence="4" id="KW-1185">Reference proteome</keyword>
<evidence type="ECO:0000313" key="4">
    <source>
        <dbReference type="Proteomes" id="UP001302316"/>
    </source>
</evidence>
<dbReference type="InterPro" id="IPR052534">
    <property type="entry name" value="Extracell_DNA_Util/SecSys_Comp"/>
</dbReference>
<keyword evidence="2" id="KW-1133">Transmembrane helix</keyword>
<comment type="caution">
    <text evidence="3">The sequence shown here is derived from an EMBL/GenBank/DDBJ whole genome shotgun (WGS) entry which is preliminary data.</text>
</comment>
<dbReference type="InterPro" id="IPR007813">
    <property type="entry name" value="PilN"/>
</dbReference>
<feature type="transmembrane region" description="Helical" evidence="2">
    <location>
        <begin position="21"/>
        <end position="39"/>
    </location>
</feature>
<dbReference type="GO" id="GO:0043683">
    <property type="term" value="P:type IV pilus assembly"/>
    <property type="evidence" value="ECO:0007669"/>
    <property type="project" value="TreeGrafter"/>
</dbReference>
<reference evidence="3 4" key="1">
    <citation type="submission" date="2023-12" db="EMBL/GenBank/DDBJ databases">
        <title>Whole-genome sequencing of halo(alkali)philic microorganisms from hypersaline lakes.</title>
        <authorList>
            <person name="Sorokin D.Y."/>
            <person name="Merkel A.Y."/>
            <person name="Messina E."/>
            <person name="Yakimov M."/>
        </authorList>
    </citation>
    <scope>NUCLEOTIDE SEQUENCE [LARGE SCALE GENOMIC DNA]</scope>
    <source>
        <strain evidence="3 4">AB-CW1</strain>
    </source>
</reference>
<proteinExistence type="predicted"/>
<gene>
    <name evidence="3" type="ORF">VCB98_07965</name>
</gene>
<evidence type="ECO:0000256" key="1">
    <source>
        <dbReference type="SAM" id="Coils"/>
    </source>
</evidence>
<evidence type="ECO:0000256" key="2">
    <source>
        <dbReference type="SAM" id="Phobius"/>
    </source>
</evidence>